<keyword evidence="4" id="KW-1185">Reference proteome</keyword>
<dbReference type="SUPFAM" id="SSF47216">
    <property type="entry name" value="Proteasome activator"/>
    <property type="match status" value="1"/>
</dbReference>
<feature type="region of interest" description="Disordered" evidence="1">
    <location>
        <begin position="1"/>
        <end position="32"/>
    </location>
</feature>
<feature type="compositionally biased region" description="Polar residues" evidence="1">
    <location>
        <begin position="7"/>
        <end position="16"/>
    </location>
</feature>
<evidence type="ECO:0000256" key="1">
    <source>
        <dbReference type="SAM" id="MobiDB-lite"/>
    </source>
</evidence>
<feature type="domain" description="Proteasome activator PA28 C-terminal" evidence="2">
    <location>
        <begin position="171"/>
        <end position="298"/>
    </location>
</feature>
<dbReference type="GO" id="GO:0008537">
    <property type="term" value="C:proteasome activator complex"/>
    <property type="evidence" value="ECO:0007669"/>
    <property type="project" value="InterPro"/>
</dbReference>
<name>A0A085MLC8_9BILA</name>
<dbReference type="Pfam" id="PF02252">
    <property type="entry name" value="PA28_C"/>
    <property type="match status" value="1"/>
</dbReference>
<evidence type="ECO:0000313" key="4">
    <source>
        <dbReference type="Proteomes" id="UP000030764"/>
    </source>
</evidence>
<dbReference type="Gene3D" id="1.20.120.180">
    <property type="entry name" value="Proteasome activator pa28, C-terminal domain"/>
    <property type="match status" value="1"/>
</dbReference>
<dbReference type="InterPro" id="IPR036997">
    <property type="entry name" value="PA28_C_sf"/>
</dbReference>
<dbReference type="InterPro" id="IPR036252">
    <property type="entry name" value="Proteasome_activ_sf"/>
</dbReference>
<sequence length="310" mass="36214">MDKQDSLESPSKSAENSESDEGDGQYDQDRRKTHPYTENALLTLKDQYLRCANIEFPARIFEIKDVLDKCGRKRHQVYEEVNVPLDDPIPIDTKLTVGEMLNEREGACWRKKSNQQTRSTTLELKFGSLQKQCEYERRKVAVITLSDLSPVYTERVFKGTNIPMANYNGFIGSNNTVKKLHNKLKEETAKAHSDLYRIIIAITIQCQYDTVHRTNNAEYLKGILETLRQRFDILDSNNERIFKYYKKRADVVSKLIRLPYCKDLRVAINWIDWNECKATYLNLRRLQSDYAYFLNLIASITIINSSEMNR</sequence>
<dbReference type="InterPro" id="IPR003186">
    <property type="entry name" value="PA28_C"/>
</dbReference>
<reference evidence="3 4" key="1">
    <citation type="journal article" date="2014" name="Nat. Genet.">
        <title>Genome and transcriptome of the porcine whipworm Trichuris suis.</title>
        <authorList>
            <person name="Jex A.R."/>
            <person name="Nejsum P."/>
            <person name="Schwarz E.M."/>
            <person name="Hu L."/>
            <person name="Young N.D."/>
            <person name="Hall R.S."/>
            <person name="Korhonen P.K."/>
            <person name="Liao S."/>
            <person name="Thamsborg S."/>
            <person name="Xia J."/>
            <person name="Xu P."/>
            <person name="Wang S."/>
            <person name="Scheerlinck J.P."/>
            <person name="Hofmann A."/>
            <person name="Sternberg P.W."/>
            <person name="Wang J."/>
            <person name="Gasser R.B."/>
        </authorList>
    </citation>
    <scope>NUCLEOTIDE SEQUENCE [LARGE SCALE GENOMIC DNA]</scope>
    <source>
        <strain evidence="3">DCEP-RM93M</strain>
    </source>
</reference>
<dbReference type="EMBL" id="KL363186">
    <property type="protein sequence ID" value="KFD58024.1"/>
    <property type="molecule type" value="Genomic_DNA"/>
</dbReference>
<feature type="compositionally biased region" description="Acidic residues" evidence="1">
    <location>
        <begin position="17"/>
        <end position="26"/>
    </location>
</feature>
<gene>
    <name evidence="3" type="ORF">M513_01257</name>
</gene>
<organism evidence="3 4">
    <name type="scientific">Trichuris suis</name>
    <name type="common">pig whipworm</name>
    <dbReference type="NCBI Taxonomy" id="68888"/>
    <lineage>
        <taxon>Eukaryota</taxon>
        <taxon>Metazoa</taxon>
        <taxon>Ecdysozoa</taxon>
        <taxon>Nematoda</taxon>
        <taxon>Enoplea</taxon>
        <taxon>Dorylaimia</taxon>
        <taxon>Trichinellida</taxon>
        <taxon>Trichuridae</taxon>
        <taxon>Trichuris</taxon>
    </lineage>
</organism>
<proteinExistence type="predicted"/>
<dbReference type="AlphaFoldDB" id="A0A085MLC8"/>
<evidence type="ECO:0000259" key="2">
    <source>
        <dbReference type="Pfam" id="PF02252"/>
    </source>
</evidence>
<evidence type="ECO:0000313" key="3">
    <source>
        <dbReference type="EMBL" id="KFD58024.1"/>
    </source>
</evidence>
<dbReference type="Proteomes" id="UP000030764">
    <property type="component" value="Unassembled WGS sequence"/>
</dbReference>
<protein>
    <recommendedName>
        <fullName evidence="2">Proteasome activator PA28 C-terminal domain-containing protein</fullName>
    </recommendedName>
</protein>
<accession>A0A085MLC8</accession>